<dbReference type="RefSeq" id="WP_166282599.1">
    <property type="nucleotide sequence ID" value="NZ_JTHE03000067.1"/>
</dbReference>
<evidence type="ECO:0000313" key="2">
    <source>
        <dbReference type="EMBL" id="MCM1983662.1"/>
    </source>
</evidence>
<proteinExistence type="predicted"/>
<dbReference type="InterPro" id="IPR014710">
    <property type="entry name" value="RmlC-like_jellyroll"/>
</dbReference>
<dbReference type="SUPFAM" id="SSF51182">
    <property type="entry name" value="RmlC-like cupins"/>
    <property type="match status" value="1"/>
</dbReference>
<evidence type="ECO:0000313" key="3">
    <source>
        <dbReference type="Proteomes" id="UP000031561"/>
    </source>
</evidence>
<reference evidence="2 3" key="1">
    <citation type="journal article" date="2015" name="Genome Announc.">
        <title>Draft Genome Sequence of Filamentous Marine Cyanobacterium Lyngbya confervoides Strain BDU141951.</title>
        <authorList>
            <person name="Chandrababunaidu M.M."/>
            <person name="Sen D."/>
            <person name="Tripathy S."/>
        </authorList>
    </citation>
    <scope>NUCLEOTIDE SEQUENCE [LARGE SCALE GENOMIC DNA]</scope>
    <source>
        <strain evidence="2 3">BDU141951</strain>
    </source>
</reference>
<dbReference type="InterPro" id="IPR053146">
    <property type="entry name" value="QDO-like"/>
</dbReference>
<sequence>MVTQSSGSINFLAPNQGQTLQVLQDTLRILEEGDGSQTQYQVFELTGPMNSGPPPHRHPWAESFFILEGEVELLFGDQTMVGRPGDFVSAAAEQLHTFRIISQTARFLVITSGISASKFFKEMDQSVGHDCSDMDRVMAVASRHHVIPDAPV</sequence>
<dbReference type="PANTHER" id="PTHR36440">
    <property type="entry name" value="PUTATIVE (AFU_ORTHOLOGUE AFUA_8G07350)-RELATED"/>
    <property type="match status" value="1"/>
</dbReference>
<gene>
    <name evidence="2" type="ORF">QQ91_0012625</name>
</gene>
<dbReference type="Proteomes" id="UP000031561">
    <property type="component" value="Unassembled WGS sequence"/>
</dbReference>
<evidence type="ECO:0000259" key="1">
    <source>
        <dbReference type="Pfam" id="PF07883"/>
    </source>
</evidence>
<comment type="caution">
    <text evidence="2">The sequence shown here is derived from an EMBL/GenBank/DDBJ whole genome shotgun (WGS) entry which is preliminary data.</text>
</comment>
<protein>
    <submittedName>
        <fullName evidence="2">Cupin domain-containing protein</fullName>
    </submittedName>
</protein>
<keyword evidence="3" id="KW-1185">Reference proteome</keyword>
<name>A0ABD4T568_9CYAN</name>
<feature type="domain" description="Cupin type-2" evidence="1">
    <location>
        <begin position="52"/>
        <end position="110"/>
    </location>
</feature>
<dbReference type="PANTHER" id="PTHR36440:SF1">
    <property type="entry name" value="PUTATIVE (AFU_ORTHOLOGUE AFUA_8G07350)-RELATED"/>
    <property type="match status" value="1"/>
</dbReference>
<dbReference type="InterPro" id="IPR011051">
    <property type="entry name" value="RmlC_Cupin_sf"/>
</dbReference>
<dbReference type="AlphaFoldDB" id="A0ABD4T568"/>
<dbReference type="InterPro" id="IPR013096">
    <property type="entry name" value="Cupin_2"/>
</dbReference>
<accession>A0ABD4T568</accession>
<dbReference type="Gene3D" id="2.60.120.10">
    <property type="entry name" value="Jelly Rolls"/>
    <property type="match status" value="1"/>
</dbReference>
<dbReference type="Pfam" id="PF07883">
    <property type="entry name" value="Cupin_2"/>
    <property type="match status" value="1"/>
</dbReference>
<organism evidence="2 3">
    <name type="scientific">Lyngbya confervoides BDU141951</name>
    <dbReference type="NCBI Taxonomy" id="1574623"/>
    <lineage>
        <taxon>Bacteria</taxon>
        <taxon>Bacillati</taxon>
        <taxon>Cyanobacteriota</taxon>
        <taxon>Cyanophyceae</taxon>
        <taxon>Oscillatoriophycideae</taxon>
        <taxon>Oscillatoriales</taxon>
        <taxon>Microcoleaceae</taxon>
        <taxon>Lyngbya</taxon>
    </lineage>
</organism>
<dbReference type="EMBL" id="JTHE03000067">
    <property type="protein sequence ID" value="MCM1983662.1"/>
    <property type="molecule type" value="Genomic_DNA"/>
</dbReference>